<dbReference type="EMBL" id="CP026118">
    <property type="protein sequence ID" value="QAS54623.1"/>
    <property type="molecule type" value="Genomic_DNA"/>
</dbReference>
<sequence>MAKLGTKKTVTIEGVEYTFQHPGSREQMRIQDRAVNENGVPSSEKIADELFKNIIVEPQVSFEYFDEHDGMEEVIQEGMTFLRSGK</sequence>
<name>A0A410MIU6_9BACI</name>
<evidence type="ECO:0000313" key="2">
    <source>
        <dbReference type="Proteomes" id="UP000287756"/>
    </source>
</evidence>
<protein>
    <submittedName>
        <fullName evidence="1">Uncharacterized protein</fullName>
    </submittedName>
</protein>
<organism evidence="1 2">
    <name type="scientific">Halobacillus litoralis</name>
    <dbReference type="NCBI Taxonomy" id="45668"/>
    <lineage>
        <taxon>Bacteria</taxon>
        <taxon>Bacillati</taxon>
        <taxon>Bacillota</taxon>
        <taxon>Bacilli</taxon>
        <taxon>Bacillales</taxon>
        <taxon>Bacillaceae</taxon>
        <taxon>Halobacillus</taxon>
    </lineage>
</organism>
<evidence type="ECO:0000313" key="1">
    <source>
        <dbReference type="EMBL" id="QAS54623.1"/>
    </source>
</evidence>
<accession>A0A410MIU6</accession>
<dbReference type="KEGG" id="hli:HLI_11665"/>
<dbReference type="AlphaFoldDB" id="A0A410MIU6"/>
<gene>
    <name evidence="1" type="ORF">HLI_11665</name>
</gene>
<dbReference type="OrthoDB" id="2627254at2"/>
<proteinExistence type="predicted"/>
<reference evidence="1 2" key="1">
    <citation type="submission" date="2018-01" db="EMBL/GenBank/DDBJ databases">
        <title>The whole genome sequencing and assembly of Halobacillus litoralis ERB031 strain.</title>
        <authorList>
            <person name="Lee S.-J."/>
            <person name="Park M.-K."/>
            <person name="Kim J.-Y."/>
            <person name="Lee Y.-J."/>
            <person name="Yi H."/>
            <person name="Bahn Y.-S."/>
            <person name="Kim J.F."/>
            <person name="Lee D.-W."/>
        </authorList>
    </citation>
    <scope>NUCLEOTIDE SEQUENCE [LARGE SCALE GENOMIC DNA]</scope>
    <source>
        <strain evidence="1 2">ERB 031</strain>
    </source>
</reference>
<dbReference type="Proteomes" id="UP000287756">
    <property type="component" value="Chromosome"/>
</dbReference>